<accession>A0A023ECR8</accession>
<feature type="non-terminal residue" evidence="2">
    <location>
        <position position="101"/>
    </location>
</feature>
<feature type="compositionally biased region" description="Basic residues" evidence="1">
    <location>
        <begin position="1"/>
        <end position="14"/>
    </location>
</feature>
<sequence length="101" mass="11596">GRRSKGRKDKKSKGQKVEGSKGRKVKRSKIQVVKRSKGQNENITRTKGRKDGGSKGRKGYNKNYYIKTSKGRRYSVTLCLLYNIQVNAIARQRKSFIFKTV</sequence>
<reference evidence="2" key="1">
    <citation type="journal article" date="2014" name="PLoS Negl. Trop. Dis.">
        <title>Identification and characterization of seminal fluid proteins in the Asian tiger mosquito, Aedes albopictus.</title>
        <authorList>
            <person name="Boes K.E."/>
            <person name="Ribeiro J.M."/>
            <person name="Wong A."/>
            <person name="Harrington L.C."/>
            <person name="Wolfner M.F."/>
            <person name="Sirot L.K."/>
        </authorList>
    </citation>
    <scope>NUCLEOTIDE SEQUENCE</scope>
    <source>
        <tissue evidence="2">Reproductive organs</tissue>
    </source>
</reference>
<feature type="compositionally biased region" description="Basic residues" evidence="1">
    <location>
        <begin position="22"/>
        <end position="37"/>
    </location>
</feature>
<feature type="non-terminal residue" evidence="2">
    <location>
        <position position="1"/>
    </location>
</feature>
<proteinExistence type="evidence at transcript level"/>
<name>A0A023ECR8_AEDAL</name>
<organism evidence="2">
    <name type="scientific">Aedes albopictus</name>
    <name type="common">Asian tiger mosquito</name>
    <name type="synonym">Stegomyia albopicta</name>
    <dbReference type="NCBI Taxonomy" id="7160"/>
    <lineage>
        <taxon>Eukaryota</taxon>
        <taxon>Metazoa</taxon>
        <taxon>Ecdysozoa</taxon>
        <taxon>Arthropoda</taxon>
        <taxon>Hexapoda</taxon>
        <taxon>Insecta</taxon>
        <taxon>Pterygota</taxon>
        <taxon>Neoptera</taxon>
        <taxon>Endopterygota</taxon>
        <taxon>Diptera</taxon>
        <taxon>Nematocera</taxon>
        <taxon>Culicoidea</taxon>
        <taxon>Culicidae</taxon>
        <taxon>Culicinae</taxon>
        <taxon>Aedini</taxon>
        <taxon>Aedes</taxon>
        <taxon>Stegomyia</taxon>
    </lineage>
</organism>
<dbReference type="EMBL" id="GAPW01006446">
    <property type="protein sequence ID" value="JAC07152.1"/>
    <property type="molecule type" value="mRNA"/>
</dbReference>
<evidence type="ECO:0000313" key="2">
    <source>
        <dbReference type="EMBL" id="JAC07152.1"/>
    </source>
</evidence>
<protein>
    <submittedName>
        <fullName evidence="2">Uncharacterized protein</fullName>
    </submittedName>
</protein>
<evidence type="ECO:0000256" key="1">
    <source>
        <dbReference type="SAM" id="MobiDB-lite"/>
    </source>
</evidence>
<feature type="region of interest" description="Disordered" evidence="1">
    <location>
        <begin position="1"/>
        <end position="61"/>
    </location>
</feature>
<dbReference type="AlphaFoldDB" id="A0A023ECR8"/>